<dbReference type="EMBL" id="FRAA01000010">
    <property type="protein sequence ID" value="SHK86430.1"/>
    <property type="molecule type" value="Genomic_DNA"/>
</dbReference>
<keyword evidence="2" id="KW-1185">Reference proteome</keyword>
<evidence type="ECO:0000313" key="2">
    <source>
        <dbReference type="Proteomes" id="UP000184474"/>
    </source>
</evidence>
<dbReference type="InterPro" id="IPR039968">
    <property type="entry name" value="BcerS-like"/>
</dbReference>
<reference evidence="2" key="1">
    <citation type="submission" date="2016-11" db="EMBL/GenBank/DDBJ databases">
        <authorList>
            <person name="Varghese N."/>
            <person name="Submissions S."/>
        </authorList>
    </citation>
    <scope>NUCLEOTIDE SEQUENCE [LARGE SCALE GENOMIC DNA]</scope>
    <source>
        <strain evidence="2">DSM 26134</strain>
    </source>
</reference>
<protein>
    <recommendedName>
        <fullName evidence="3">N-acetyltransferase domain-containing protein</fullName>
    </recommendedName>
</protein>
<dbReference type="SUPFAM" id="SSF55729">
    <property type="entry name" value="Acyl-CoA N-acyltransferases (Nat)"/>
    <property type="match status" value="1"/>
</dbReference>
<organism evidence="1 2">
    <name type="scientific">Reichenbachiella agariperforans</name>
    <dbReference type="NCBI Taxonomy" id="156994"/>
    <lineage>
        <taxon>Bacteria</taxon>
        <taxon>Pseudomonadati</taxon>
        <taxon>Bacteroidota</taxon>
        <taxon>Cytophagia</taxon>
        <taxon>Cytophagales</taxon>
        <taxon>Reichenbachiellaceae</taxon>
        <taxon>Reichenbachiella</taxon>
    </lineage>
</organism>
<accession>A0A1M6VY85</accession>
<dbReference type="Gene3D" id="3.40.630.30">
    <property type="match status" value="1"/>
</dbReference>
<evidence type="ECO:0000313" key="1">
    <source>
        <dbReference type="EMBL" id="SHK86430.1"/>
    </source>
</evidence>
<dbReference type="STRING" id="156994.SAMN04488028_11047"/>
<proteinExistence type="predicted"/>
<evidence type="ECO:0008006" key="3">
    <source>
        <dbReference type="Google" id="ProtNLM"/>
    </source>
</evidence>
<dbReference type="PANTHER" id="PTHR41368">
    <property type="entry name" value="PROTEIN YGHO"/>
    <property type="match status" value="1"/>
</dbReference>
<sequence length="387" mass="45427">MNLIEVTTPELEKEFVLFPVKLYQDCPFWIRPLDKDVKLVFDRKKNPTFNHGACVRWLLQREGQTIGRIAAFVNNKTAVKDNDQPTGGCGFFECIDDQQAANMLFDAARDWLAEIGMEAMDGPVNFGDRDKWWGLLVDGYTIEPNYQCNYHFPYYRELFENYGFEVYFKQFTFIRKTFDPFHPRVQHKADLLSKDPDYSFEHMRIKQLDKYAEDFRVVYNQAWANHDGVVEMTKDESAAIMKQMKPILDEKIIWFAYYKGEPVAFYVNLPEVNQIFKHVNGKLNWVGKIKFVLHKLFKTNKKMLGLVFGVVPAHQGKGLDGALVMATAKMVQQDYKRYPILEMNWIGDFNRKMILVVKQIGGDIGKTHHTYRYLFDREKPFARMPIK</sequence>
<gene>
    <name evidence="1" type="ORF">SAMN04488028_11047</name>
</gene>
<dbReference type="PANTHER" id="PTHR41368:SF1">
    <property type="entry name" value="PROTEIN YGHO"/>
    <property type="match status" value="1"/>
</dbReference>
<dbReference type="AlphaFoldDB" id="A0A1M6VY85"/>
<dbReference type="Proteomes" id="UP000184474">
    <property type="component" value="Unassembled WGS sequence"/>
</dbReference>
<dbReference type="InterPro" id="IPR016181">
    <property type="entry name" value="Acyl_CoA_acyltransferase"/>
</dbReference>
<dbReference type="RefSeq" id="WP_073125112.1">
    <property type="nucleotide sequence ID" value="NZ_FRAA01000010.1"/>
</dbReference>
<name>A0A1M6VY85_REIAG</name>